<keyword evidence="2" id="KW-0597">Phosphoprotein</keyword>
<dbReference type="GO" id="GO:0046872">
    <property type="term" value="F:metal ion binding"/>
    <property type="evidence" value="ECO:0007669"/>
    <property type="project" value="UniProtKB-KW"/>
</dbReference>
<evidence type="ECO:0000256" key="5">
    <source>
        <dbReference type="ARBA" id="ARBA00023235"/>
    </source>
</evidence>
<keyword evidence="5" id="KW-0413">Isomerase</keyword>
<dbReference type="SUPFAM" id="SSF53738">
    <property type="entry name" value="Phosphoglucomutase, first 3 domains"/>
    <property type="match status" value="1"/>
</dbReference>
<dbReference type="GO" id="GO:0016868">
    <property type="term" value="F:intramolecular phosphotransferase activity"/>
    <property type="evidence" value="ECO:0007669"/>
    <property type="project" value="InterPro"/>
</dbReference>
<organism evidence="8">
    <name type="scientific">marine sediment metagenome</name>
    <dbReference type="NCBI Taxonomy" id="412755"/>
    <lineage>
        <taxon>unclassified sequences</taxon>
        <taxon>metagenomes</taxon>
        <taxon>ecological metagenomes</taxon>
    </lineage>
</organism>
<accession>X1T5P2</accession>
<evidence type="ECO:0000256" key="3">
    <source>
        <dbReference type="ARBA" id="ARBA00022723"/>
    </source>
</evidence>
<feature type="domain" description="Alpha-D-phosphohexomutase C-terminal" evidence="6">
    <location>
        <begin position="110"/>
        <end position="164"/>
    </location>
</feature>
<dbReference type="InterPro" id="IPR005843">
    <property type="entry name" value="A-D-PHexomutase_C"/>
</dbReference>
<dbReference type="AlphaFoldDB" id="X1T5P2"/>
<dbReference type="PANTHER" id="PTHR43771:SF2">
    <property type="entry name" value="PHOSPHOMANNOMUTASE_PHOSPHOGLUCOMUTASE"/>
    <property type="match status" value="1"/>
</dbReference>
<evidence type="ECO:0000259" key="6">
    <source>
        <dbReference type="Pfam" id="PF00408"/>
    </source>
</evidence>
<comment type="caution">
    <text evidence="8">The sequence shown here is derived from an EMBL/GenBank/DDBJ whole genome shotgun (WGS) entry which is preliminary data.</text>
</comment>
<dbReference type="InterPro" id="IPR005846">
    <property type="entry name" value="A-D-PHexomutase_a/b/a-III"/>
</dbReference>
<evidence type="ECO:0000256" key="4">
    <source>
        <dbReference type="ARBA" id="ARBA00022842"/>
    </source>
</evidence>
<name>X1T5P2_9ZZZZ</name>
<evidence type="ECO:0000256" key="1">
    <source>
        <dbReference type="ARBA" id="ARBA00001946"/>
    </source>
</evidence>
<dbReference type="SUPFAM" id="SSF55957">
    <property type="entry name" value="Phosphoglucomutase, C-terminal domain"/>
    <property type="match status" value="1"/>
</dbReference>
<gene>
    <name evidence="8" type="ORF">S12H4_21384</name>
</gene>
<dbReference type="Pfam" id="PF00408">
    <property type="entry name" value="PGM_PMM_IV"/>
    <property type="match status" value="1"/>
</dbReference>
<dbReference type="Pfam" id="PF02880">
    <property type="entry name" value="PGM_PMM_III"/>
    <property type="match status" value="1"/>
</dbReference>
<dbReference type="InterPro" id="IPR036900">
    <property type="entry name" value="A-D-PHexomutase_C_sf"/>
</dbReference>
<evidence type="ECO:0000259" key="7">
    <source>
        <dbReference type="Pfam" id="PF02880"/>
    </source>
</evidence>
<protein>
    <recommendedName>
        <fullName evidence="9">Alpha-D-phosphohexomutase C-terminal domain-containing protein</fullName>
    </recommendedName>
</protein>
<dbReference type="GO" id="GO:0005975">
    <property type="term" value="P:carbohydrate metabolic process"/>
    <property type="evidence" value="ECO:0007669"/>
    <property type="project" value="InterPro"/>
</dbReference>
<evidence type="ECO:0008006" key="9">
    <source>
        <dbReference type="Google" id="ProtNLM"/>
    </source>
</evidence>
<reference evidence="8" key="1">
    <citation type="journal article" date="2014" name="Front. Microbiol.">
        <title>High frequency of phylogenetically diverse reductive dehalogenase-homologous genes in deep subseafloor sedimentary metagenomes.</title>
        <authorList>
            <person name="Kawai M."/>
            <person name="Futagami T."/>
            <person name="Toyoda A."/>
            <person name="Takaki Y."/>
            <person name="Nishi S."/>
            <person name="Hori S."/>
            <person name="Arai W."/>
            <person name="Tsubouchi T."/>
            <person name="Morono Y."/>
            <person name="Uchiyama I."/>
            <person name="Ito T."/>
            <person name="Fujiyama A."/>
            <person name="Inagaki F."/>
            <person name="Takami H."/>
        </authorList>
    </citation>
    <scope>NUCLEOTIDE SEQUENCE</scope>
    <source>
        <strain evidence="8">Expedition CK06-06</strain>
    </source>
</reference>
<sequence>MECSKSVGEQLEPLGFKIKQIPVGHTFLTLEAKNENSPLGIESSGHLILPEFFLFDDALVIPMRIAEIIEKTKRKLSELVDEIPVYPLTKEEVECDDELKFKVIDVLKDQLLKEYENVNTMDGIRVELEKGWVLIRASNTSPLIRLTAEADNGQILNDIVNMFKNKLDKVIKRL</sequence>
<keyword evidence="4" id="KW-0460">Magnesium</keyword>
<keyword evidence="3" id="KW-0479">Metal-binding</keyword>
<dbReference type="PANTHER" id="PTHR43771">
    <property type="entry name" value="PHOSPHOMANNOMUTASE"/>
    <property type="match status" value="1"/>
</dbReference>
<feature type="domain" description="Alpha-D-phosphohexomutase alpha/beta/alpha" evidence="7">
    <location>
        <begin position="2"/>
        <end position="83"/>
    </location>
</feature>
<evidence type="ECO:0000256" key="2">
    <source>
        <dbReference type="ARBA" id="ARBA00022553"/>
    </source>
</evidence>
<evidence type="ECO:0000313" key="8">
    <source>
        <dbReference type="EMBL" id="GAI82905.1"/>
    </source>
</evidence>
<dbReference type="Gene3D" id="3.30.310.50">
    <property type="entry name" value="Alpha-D-phosphohexomutase, C-terminal domain"/>
    <property type="match status" value="1"/>
</dbReference>
<dbReference type="EMBL" id="BARW01010992">
    <property type="protein sequence ID" value="GAI82905.1"/>
    <property type="molecule type" value="Genomic_DNA"/>
</dbReference>
<dbReference type="InterPro" id="IPR016055">
    <property type="entry name" value="A-D-PHexomutase_a/b/a-I/II/III"/>
</dbReference>
<dbReference type="Gene3D" id="3.40.120.10">
    <property type="entry name" value="Alpha-D-Glucose-1,6-Bisphosphate, subunit A, domain 3"/>
    <property type="match status" value="1"/>
</dbReference>
<proteinExistence type="predicted"/>
<comment type="cofactor">
    <cofactor evidence="1">
        <name>Mg(2+)</name>
        <dbReference type="ChEBI" id="CHEBI:18420"/>
    </cofactor>
</comment>